<evidence type="ECO:0000256" key="1">
    <source>
        <dbReference type="ARBA" id="ARBA00022801"/>
    </source>
</evidence>
<dbReference type="RefSeq" id="WP_090995532.1">
    <property type="nucleotide sequence ID" value="NZ_FOPP01000008.1"/>
</dbReference>
<dbReference type="Proteomes" id="UP000199666">
    <property type="component" value="Unassembled WGS sequence"/>
</dbReference>
<proteinExistence type="predicted"/>
<dbReference type="InterPro" id="IPR050287">
    <property type="entry name" value="MTA/SAH_deaminase"/>
</dbReference>
<keyword evidence="4" id="KW-1185">Reference proteome</keyword>
<dbReference type="AlphaFoldDB" id="A0A1I2YYQ6"/>
<keyword evidence="1" id="KW-0378">Hydrolase</keyword>
<dbReference type="GO" id="GO:0016810">
    <property type="term" value="F:hydrolase activity, acting on carbon-nitrogen (but not peptide) bonds"/>
    <property type="evidence" value="ECO:0007669"/>
    <property type="project" value="InterPro"/>
</dbReference>
<gene>
    <name evidence="3" type="ORF">SAMN04489864_108162</name>
</gene>
<accession>A0A1I2YYQ6</accession>
<sequence>MISYISANIIYPVSEPPIENGVIAVDDDGSIHAVLTNEQAQHLENVIHYEGVLVPGFVNTHCHLELSHLQGKIKEKIGLTGFIQSLLSIRQQPEDLVIAAIERADQEMKANGIVAVGDISNQLISKEVKLRSEIYYHTFVEVFGFNRPAKPTIEDGLQLKYDFMPLKSSIVPHAPYSVSAELFEEIAKATTANDILTIHNQETPSENELFETGTGSFAEFLAELGISQSEAHNSSESSLSYHLPKLPKSVNTLMVHNTFTGKGDVDFAKRTHQQLFWCLCPNANLYIEDTLPDVMLLQNEAVKITLGTDSLASNQQLNILAEMQTLQTNKAIPFQTLLTWATLNGAEFLGIDSQYGSLSVGKKPGIILIELLEGVTIADNTAIKRLF</sequence>
<organism evidence="3 4">
    <name type="scientific">Pedobacter insulae</name>
    <dbReference type="NCBI Taxonomy" id="414048"/>
    <lineage>
        <taxon>Bacteria</taxon>
        <taxon>Pseudomonadati</taxon>
        <taxon>Bacteroidota</taxon>
        <taxon>Sphingobacteriia</taxon>
        <taxon>Sphingobacteriales</taxon>
        <taxon>Sphingobacteriaceae</taxon>
        <taxon>Pedobacter</taxon>
    </lineage>
</organism>
<reference evidence="3 4" key="1">
    <citation type="submission" date="2016-10" db="EMBL/GenBank/DDBJ databases">
        <authorList>
            <person name="de Groot N.N."/>
        </authorList>
    </citation>
    <scope>NUCLEOTIDE SEQUENCE [LARGE SCALE GENOMIC DNA]</scope>
    <source>
        <strain evidence="3 4">DSM 18684</strain>
    </source>
</reference>
<dbReference type="PANTHER" id="PTHR43794">
    <property type="entry name" value="AMINOHYDROLASE SSNA-RELATED"/>
    <property type="match status" value="1"/>
</dbReference>
<dbReference type="OrthoDB" id="9807210at2"/>
<dbReference type="STRING" id="414048.SAMN04489864_108162"/>
<evidence type="ECO:0000259" key="2">
    <source>
        <dbReference type="Pfam" id="PF01979"/>
    </source>
</evidence>
<dbReference type="Pfam" id="PF01979">
    <property type="entry name" value="Amidohydro_1"/>
    <property type="match status" value="1"/>
</dbReference>
<dbReference type="InterPro" id="IPR006680">
    <property type="entry name" value="Amidohydro-rel"/>
</dbReference>
<dbReference type="Gene3D" id="3.20.20.140">
    <property type="entry name" value="Metal-dependent hydrolases"/>
    <property type="match status" value="1"/>
</dbReference>
<name>A0A1I2YYQ6_9SPHI</name>
<dbReference type="SUPFAM" id="SSF51556">
    <property type="entry name" value="Metallo-dependent hydrolases"/>
    <property type="match status" value="1"/>
</dbReference>
<evidence type="ECO:0000313" key="4">
    <source>
        <dbReference type="Proteomes" id="UP000199666"/>
    </source>
</evidence>
<dbReference type="PANTHER" id="PTHR43794:SF11">
    <property type="entry name" value="AMIDOHYDROLASE-RELATED DOMAIN-CONTAINING PROTEIN"/>
    <property type="match status" value="1"/>
</dbReference>
<dbReference type="InterPro" id="IPR011059">
    <property type="entry name" value="Metal-dep_hydrolase_composite"/>
</dbReference>
<dbReference type="Gene3D" id="2.30.40.10">
    <property type="entry name" value="Urease, subunit C, domain 1"/>
    <property type="match status" value="1"/>
</dbReference>
<dbReference type="SUPFAM" id="SSF51338">
    <property type="entry name" value="Composite domain of metallo-dependent hydrolases"/>
    <property type="match status" value="1"/>
</dbReference>
<protein>
    <submittedName>
        <fullName evidence="3">Cytosine/adenosine deaminase</fullName>
    </submittedName>
</protein>
<dbReference type="InterPro" id="IPR032466">
    <property type="entry name" value="Metal_Hydrolase"/>
</dbReference>
<feature type="domain" description="Amidohydrolase-related" evidence="2">
    <location>
        <begin position="52"/>
        <end position="375"/>
    </location>
</feature>
<dbReference type="EMBL" id="FOPP01000008">
    <property type="protein sequence ID" value="SFH30316.1"/>
    <property type="molecule type" value="Genomic_DNA"/>
</dbReference>
<evidence type="ECO:0000313" key="3">
    <source>
        <dbReference type="EMBL" id="SFH30316.1"/>
    </source>
</evidence>